<dbReference type="AlphaFoldDB" id="D5MKX2"/>
<dbReference type="Gene3D" id="1.10.3210.30">
    <property type="match status" value="1"/>
</dbReference>
<dbReference type="NCBIfam" id="TIGR01587">
    <property type="entry name" value="cas3_core"/>
    <property type="match status" value="1"/>
</dbReference>
<comment type="similarity">
    <text evidence="1">In the N-terminal section; belongs to the CRISPR-associated nuclease Cas3-HD family.</text>
</comment>
<evidence type="ECO:0000256" key="2">
    <source>
        <dbReference type="ARBA" id="ARBA00009046"/>
    </source>
</evidence>
<keyword evidence="4" id="KW-0479">Metal-binding</keyword>
<dbReference type="InterPro" id="IPR001650">
    <property type="entry name" value="Helicase_C-like"/>
</dbReference>
<comment type="similarity">
    <text evidence="10">Belongs to the DEAD box helicase family.</text>
</comment>
<dbReference type="GO" id="GO:0004518">
    <property type="term" value="F:nuclease activity"/>
    <property type="evidence" value="ECO:0007669"/>
    <property type="project" value="UniProtKB-KW"/>
</dbReference>
<dbReference type="EMBL" id="FP565575">
    <property type="protein sequence ID" value="CBE69812.1"/>
    <property type="molecule type" value="Genomic_DNA"/>
</dbReference>
<dbReference type="SMART" id="SM00490">
    <property type="entry name" value="HELICc"/>
    <property type="match status" value="1"/>
</dbReference>
<feature type="region of interest" description="Disordered" evidence="11">
    <location>
        <begin position="595"/>
        <end position="626"/>
    </location>
</feature>
<evidence type="ECO:0000259" key="12">
    <source>
        <dbReference type="PROSITE" id="PS51192"/>
    </source>
</evidence>
<dbReference type="GO" id="GO:0051607">
    <property type="term" value="P:defense response to virus"/>
    <property type="evidence" value="ECO:0007669"/>
    <property type="project" value="UniProtKB-KW"/>
</dbReference>
<dbReference type="GO" id="GO:0003724">
    <property type="term" value="F:RNA helicase activity"/>
    <property type="evidence" value="ECO:0007669"/>
    <property type="project" value="TreeGrafter"/>
</dbReference>
<dbReference type="GO" id="GO:0005829">
    <property type="term" value="C:cytosol"/>
    <property type="evidence" value="ECO:0007669"/>
    <property type="project" value="TreeGrafter"/>
</dbReference>
<dbReference type="Proteomes" id="UP000006898">
    <property type="component" value="Chromosome"/>
</dbReference>
<name>D5MKX2_METO1</name>
<feature type="compositionally biased region" description="Basic and acidic residues" evidence="11">
    <location>
        <begin position="595"/>
        <end position="607"/>
    </location>
</feature>
<evidence type="ECO:0000313" key="15">
    <source>
        <dbReference type="Proteomes" id="UP000006898"/>
    </source>
</evidence>
<evidence type="ECO:0000256" key="8">
    <source>
        <dbReference type="ARBA" id="ARBA00022840"/>
    </source>
</evidence>
<evidence type="ECO:0000259" key="13">
    <source>
        <dbReference type="PROSITE" id="PS51643"/>
    </source>
</evidence>
<comment type="similarity">
    <text evidence="2">In the central section; belongs to the CRISPR-associated helicase Cas3 family.</text>
</comment>
<keyword evidence="3" id="KW-0540">Nuclease</keyword>
<dbReference type="InterPro" id="IPR006474">
    <property type="entry name" value="Helicase_Cas3_CRISPR-ass_core"/>
</dbReference>
<dbReference type="InterPro" id="IPR050079">
    <property type="entry name" value="DEAD_box_RNA_helicase"/>
</dbReference>
<feature type="region of interest" description="Disordered" evidence="11">
    <location>
        <begin position="518"/>
        <end position="546"/>
    </location>
</feature>
<evidence type="ECO:0000256" key="1">
    <source>
        <dbReference type="ARBA" id="ARBA00006847"/>
    </source>
</evidence>
<dbReference type="PANTHER" id="PTHR47959:SF16">
    <property type="entry name" value="CRISPR-ASSOCIATED NUCLEASE_HELICASE CAS3-RELATED"/>
    <property type="match status" value="1"/>
</dbReference>
<protein>
    <recommendedName>
        <fullName evidence="16">CRISPR-associated helicase Cas3</fullName>
    </recommendedName>
</protein>
<dbReference type="InterPro" id="IPR027417">
    <property type="entry name" value="P-loop_NTPase"/>
</dbReference>
<feature type="region of interest" description="Disordered" evidence="11">
    <location>
        <begin position="314"/>
        <end position="337"/>
    </location>
</feature>
<dbReference type="GO" id="GO:0003676">
    <property type="term" value="F:nucleic acid binding"/>
    <property type="evidence" value="ECO:0007669"/>
    <property type="project" value="InterPro"/>
</dbReference>
<feature type="compositionally biased region" description="Basic and acidic residues" evidence="11">
    <location>
        <begin position="518"/>
        <end position="536"/>
    </location>
</feature>
<organism evidence="14 15">
    <name type="scientific">Methylomirabilis oxygeniifera</name>
    <dbReference type="NCBI Taxonomy" id="671143"/>
    <lineage>
        <taxon>Bacteria</taxon>
        <taxon>Candidatus Methylomirabilota</taxon>
        <taxon>Candidatus Methylomirabilia</taxon>
        <taxon>Candidatus Methylomirabilales</taxon>
        <taxon>Candidatus Methylomirabilaceae</taxon>
        <taxon>Candidatus Methylomirabilis</taxon>
    </lineage>
</organism>
<evidence type="ECO:0000256" key="9">
    <source>
        <dbReference type="ARBA" id="ARBA00023118"/>
    </source>
</evidence>
<accession>D5MKX2</accession>
<evidence type="ECO:0000256" key="10">
    <source>
        <dbReference type="ARBA" id="ARBA00038437"/>
    </source>
</evidence>
<evidence type="ECO:0000313" key="14">
    <source>
        <dbReference type="EMBL" id="CBE69812.1"/>
    </source>
</evidence>
<keyword evidence="5" id="KW-0547">Nucleotide-binding</keyword>
<evidence type="ECO:0000256" key="4">
    <source>
        <dbReference type="ARBA" id="ARBA00022723"/>
    </source>
</evidence>
<keyword evidence="6" id="KW-0378">Hydrolase</keyword>
<dbReference type="Pfam" id="PF22590">
    <property type="entry name" value="Cas3-like_C_2"/>
    <property type="match status" value="1"/>
</dbReference>
<feature type="compositionally biased region" description="Basic and acidic residues" evidence="11">
    <location>
        <begin position="314"/>
        <end position="329"/>
    </location>
</feature>
<dbReference type="InterPro" id="IPR014001">
    <property type="entry name" value="Helicase_ATP-bd"/>
</dbReference>
<dbReference type="InterPro" id="IPR011545">
    <property type="entry name" value="DEAD/DEAH_box_helicase_dom"/>
</dbReference>
<dbReference type="InterPro" id="IPR006483">
    <property type="entry name" value="CRISPR-assoc_Cas3_HD"/>
</dbReference>
<dbReference type="HOGENOM" id="CLU_010520_1_0_0"/>
<sequence>MTDFDQWFQRATGCRPFPYQRRFAEAAELPQLVNVPTGMGKTAMAVLGWLWRRRFCGKEIRKVTPRRLVYCLPMRVLAEQTEGQAKKWLTELKKHYPKEMAQPLNIHILMGGEDEGDWDIHPERDQIIIGTQDMLLSRALNRGYAATRSRWPMQFGLLNKDCLWVFDEIQLMGAGLSTTAQLEAFRRLLPDKDPDAAKNSHGCRSVWMSATLQHDWLKTVDFAPFLHEAPELKFDFKKQIKADGLDEKARKTLEDRWKAKKSLAKAEAAIGDATRLAQEVRNAHKPGTRTIAIVNTVKRACTLFEALKTIANDSSKEGRKSKKTRDLEKGASVPTTSEPGIVLLHSRFRPEDRKKQVNRALAEIKPGEPGTIVVSTQVIEAGVDVSATTLFTELAPWASLVQRCGRCNRKGEDNGNAAVRWIALPPKEADAEKVAAPYQFNDLKEAAEQLKRLVDVGLGSLPNVPMPFSHDHVIRRKDLIDLFDTTPDLAGNDIDIDRFVREVEESDVRVFWRVWDQRKGHEPPPDDAPAPRREELCPAPIGSETNPGFRRFAKEHTGHVWRWNFLDKKWERADASRSAPGQLFLVHADAGGYRADRGWDPDSRDPVEPTPGGTQGEPSEATDDDPLSRIAVWQTIAQHTDELCKEVEEINKTVSINGLEGQALLHAARWHDRGKAHDVFRAALPDGVPDEALIWAKAAGAWKRYSRWHFRHELASALSVLDPRNDNIPNEIRDLVAYLVAAHHGKVRISLRSLPNEMRPDGERRFARGIWDGDGLPATDLGSGVTAPVVKLSLEPMELGLCEQEPFRGLPSWAERMLHLRNTLGPFRLAHLEAILRAADMRASKKAEQQAAGSSEVGR</sequence>
<feature type="domain" description="Helicase ATP-binding" evidence="12">
    <location>
        <begin position="22"/>
        <end position="212"/>
    </location>
</feature>
<dbReference type="eggNOG" id="COG1203">
    <property type="taxonomic scope" value="Bacteria"/>
</dbReference>
<keyword evidence="8" id="KW-0067">ATP-binding</keyword>
<evidence type="ECO:0000256" key="5">
    <source>
        <dbReference type="ARBA" id="ARBA00022741"/>
    </source>
</evidence>
<evidence type="ECO:0000256" key="7">
    <source>
        <dbReference type="ARBA" id="ARBA00022806"/>
    </source>
</evidence>
<proteinExistence type="inferred from homology"/>
<dbReference type="InterPro" id="IPR038257">
    <property type="entry name" value="CRISPR-assoc_Cas3_HD_sf"/>
</dbReference>
<dbReference type="PROSITE" id="PS51192">
    <property type="entry name" value="HELICASE_ATP_BIND_1"/>
    <property type="match status" value="1"/>
</dbReference>
<evidence type="ECO:0008006" key="16">
    <source>
        <dbReference type="Google" id="ProtNLM"/>
    </source>
</evidence>
<dbReference type="Pfam" id="PF00270">
    <property type="entry name" value="DEAD"/>
    <property type="match status" value="1"/>
</dbReference>
<dbReference type="GO" id="GO:0005524">
    <property type="term" value="F:ATP binding"/>
    <property type="evidence" value="ECO:0007669"/>
    <property type="project" value="UniProtKB-KW"/>
</dbReference>
<dbReference type="SMART" id="SM00487">
    <property type="entry name" value="DEXDc"/>
    <property type="match status" value="1"/>
</dbReference>
<keyword evidence="9" id="KW-0051">Antiviral defense</keyword>
<dbReference type="GO" id="GO:0016787">
    <property type="term" value="F:hydrolase activity"/>
    <property type="evidence" value="ECO:0007669"/>
    <property type="project" value="UniProtKB-KW"/>
</dbReference>
<evidence type="ECO:0000256" key="3">
    <source>
        <dbReference type="ARBA" id="ARBA00022722"/>
    </source>
</evidence>
<dbReference type="PROSITE" id="PS51643">
    <property type="entry name" value="HD_CAS3"/>
    <property type="match status" value="1"/>
</dbReference>
<keyword evidence="7" id="KW-0347">Helicase</keyword>
<dbReference type="KEGG" id="mox:DAMO_2739"/>
<dbReference type="PANTHER" id="PTHR47959">
    <property type="entry name" value="ATP-DEPENDENT RNA HELICASE RHLE-RELATED"/>
    <property type="match status" value="1"/>
</dbReference>
<dbReference type="GO" id="GO:0046872">
    <property type="term" value="F:metal ion binding"/>
    <property type="evidence" value="ECO:0007669"/>
    <property type="project" value="UniProtKB-KW"/>
</dbReference>
<gene>
    <name evidence="14" type="ORF">DAMO_2739</name>
</gene>
<reference evidence="14 15" key="1">
    <citation type="journal article" date="2010" name="Nature">
        <title>Nitrite-driven anaerobic methane oxidation by oxygenic bacteria.</title>
        <authorList>
            <person name="Ettwig K.F."/>
            <person name="Butler M.K."/>
            <person name="Le Paslier D."/>
            <person name="Pelletier E."/>
            <person name="Mangenot S."/>
            <person name="Kuypers M.M.M."/>
            <person name="Schreiber F."/>
            <person name="Dutilh B.E."/>
            <person name="Zedelius J."/>
            <person name="de Beer D."/>
            <person name="Gloerich J."/>
            <person name="Wessels H.J.C.T."/>
            <person name="van Allen T."/>
            <person name="Luesken F."/>
            <person name="Wu M."/>
            <person name="van de Pas-Schoonen K.T."/>
            <person name="Op den Camp H.J.M."/>
            <person name="Janssen-Megens E.M."/>
            <person name="Francoijs K-J."/>
            <person name="Stunnenberg H."/>
            <person name="Weissenbach J."/>
            <person name="Jetten M.S.M."/>
            <person name="Strous M."/>
        </authorList>
    </citation>
    <scope>NUCLEOTIDE SEQUENCE [LARGE SCALE GENOMIC DNA]</scope>
</reference>
<dbReference type="STRING" id="671143.DAMO_2739"/>
<evidence type="ECO:0000256" key="11">
    <source>
        <dbReference type="SAM" id="MobiDB-lite"/>
    </source>
</evidence>
<dbReference type="Gene3D" id="3.40.50.300">
    <property type="entry name" value="P-loop containing nucleotide triphosphate hydrolases"/>
    <property type="match status" value="2"/>
</dbReference>
<dbReference type="PATRIC" id="fig|671143.5.peg.2406"/>
<evidence type="ECO:0000256" key="6">
    <source>
        <dbReference type="ARBA" id="ARBA00022801"/>
    </source>
</evidence>
<feature type="domain" description="HD Cas3-type" evidence="13">
    <location>
        <begin position="629"/>
        <end position="843"/>
    </location>
</feature>
<dbReference type="SUPFAM" id="SSF52540">
    <property type="entry name" value="P-loop containing nucleoside triphosphate hydrolases"/>
    <property type="match status" value="1"/>
</dbReference>
<dbReference type="InterPro" id="IPR054712">
    <property type="entry name" value="Cas3-like_dom"/>
</dbReference>